<dbReference type="PATRIC" id="fig|1218567.3.peg.3690"/>
<comment type="caution">
    <text evidence="1">The sequence shown here is derived from an EMBL/GenBank/DDBJ whole genome shotgun (WGS) entry which is preliminary data.</text>
</comment>
<evidence type="ECO:0000313" key="1">
    <source>
        <dbReference type="EMBL" id="EMJ78795.1"/>
    </source>
</evidence>
<protein>
    <submittedName>
        <fullName evidence="1">Uncharacterized protein</fullName>
    </submittedName>
</protein>
<sequence length="134" mass="16345">MFFFIEFDRNECRIKKPKSFLFYNFFMKHDITSLSEKTFQSLQFLCESSECEIFLKEWMSRIFDFVTTEKYDSIKLPWKFDPSQTIEIRIYHNKSETPIELFQRSQVGNGFIYIRFIVLNEEITVQAELFNMIH</sequence>
<accession>M6BY54</accession>
<name>M6BY54_LEPBO</name>
<evidence type="ECO:0000313" key="2">
    <source>
        <dbReference type="Proteomes" id="UP000011873"/>
    </source>
</evidence>
<organism evidence="1 2">
    <name type="scientific">Leptospira borgpetersenii serovar Hardjo-bovis str. Sponselee</name>
    <dbReference type="NCBI Taxonomy" id="1303729"/>
    <lineage>
        <taxon>Bacteria</taxon>
        <taxon>Pseudomonadati</taxon>
        <taxon>Spirochaetota</taxon>
        <taxon>Spirochaetia</taxon>
        <taxon>Leptospirales</taxon>
        <taxon>Leptospiraceae</taxon>
        <taxon>Leptospira</taxon>
    </lineage>
</organism>
<dbReference type="EMBL" id="ANMU01000145">
    <property type="protein sequence ID" value="EMJ78795.1"/>
    <property type="molecule type" value="Genomic_DNA"/>
</dbReference>
<dbReference type="AlphaFoldDB" id="M6BY54"/>
<proteinExistence type="predicted"/>
<dbReference type="Proteomes" id="UP000011873">
    <property type="component" value="Unassembled WGS sequence"/>
</dbReference>
<gene>
    <name evidence="1" type="ORF">LEP1GSC016_3428</name>
</gene>
<reference evidence="1 2" key="1">
    <citation type="submission" date="2013-01" db="EMBL/GenBank/DDBJ databases">
        <authorList>
            <person name="Harkins D.M."/>
            <person name="Durkin A.S."/>
            <person name="Brinkac L.M."/>
            <person name="Haft D.H."/>
            <person name="Selengut J.D."/>
            <person name="Sanka R."/>
            <person name="DePew J."/>
            <person name="Purushe J."/>
            <person name="Galloway R.L."/>
            <person name="Vinetz J.M."/>
            <person name="Sutton G.G."/>
            <person name="Nierman W.C."/>
            <person name="Fouts D.E."/>
        </authorList>
    </citation>
    <scope>NUCLEOTIDE SEQUENCE [LARGE SCALE GENOMIC DNA]</scope>
    <source>
        <strain evidence="1 2">Sponselee CDC</strain>
    </source>
</reference>